<dbReference type="Gene3D" id="3.40.50.300">
    <property type="entry name" value="P-loop containing nucleotide triphosphate hydrolases"/>
    <property type="match status" value="1"/>
</dbReference>
<dbReference type="RefSeq" id="WP_184258284.1">
    <property type="nucleotide sequence ID" value="NZ_JACHIH010000016.1"/>
</dbReference>
<evidence type="ECO:0000256" key="4">
    <source>
        <dbReference type="ARBA" id="ARBA00022840"/>
    </source>
</evidence>
<reference evidence="7 8" key="1">
    <citation type="submission" date="2020-08" db="EMBL/GenBank/DDBJ databases">
        <title>Genomic Encyclopedia of Type Strains, Phase IV (KMG-IV): sequencing the most valuable type-strain genomes for metagenomic binning, comparative biology and taxonomic classification.</title>
        <authorList>
            <person name="Goeker M."/>
        </authorList>
    </citation>
    <scope>NUCLEOTIDE SEQUENCE [LARGE SCALE GENOMIC DNA]</scope>
    <source>
        <strain evidence="7 8">DSM 12706</strain>
    </source>
</reference>
<evidence type="ECO:0000256" key="2">
    <source>
        <dbReference type="ARBA" id="ARBA00022448"/>
    </source>
</evidence>
<comment type="caution">
    <text evidence="7">The sequence shown here is derived from an EMBL/GenBank/DDBJ whole genome shotgun (WGS) entry which is preliminary data.</text>
</comment>
<protein>
    <submittedName>
        <fullName evidence="7">NitT/TauT family transport system ATP-binding protein</fullName>
    </submittedName>
</protein>
<accession>A0A7W7Z5M6</accession>
<name>A0A7W7Z5M6_9BRAD</name>
<dbReference type="InterPro" id="IPR017871">
    <property type="entry name" value="ABC_transporter-like_CS"/>
</dbReference>
<dbReference type="InterPro" id="IPR003439">
    <property type="entry name" value="ABC_transporter-like_ATP-bd"/>
</dbReference>
<proteinExistence type="inferred from homology"/>
<dbReference type="SUPFAM" id="SSF52540">
    <property type="entry name" value="P-loop containing nucleoside triphosphate hydrolases"/>
    <property type="match status" value="1"/>
</dbReference>
<gene>
    <name evidence="7" type="ORF">HNR60_002711</name>
</gene>
<comment type="function">
    <text evidence="5">Involved in beta-(1--&gt;2)glucan export. Transmembrane domains (TMD) form a pore in the inner membrane and the ATP-binding domain (NBD) is responsible for energy generation.</text>
</comment>
<dbReference type="InterPro" id="IPR027417">
    <property type="entry name" value="P-loop_NTPase"/>
</dbReference>
<evidence type="ECO:0000313" key="8">
    <source>
        <dbReference type="Proteomes" id="UP000542353"/>
    </source>
</evidence>
<dbReference type="PROSITE" id="PS50893">
    <property type="entry name" value="ABC_TRANSPORTER_2"/>
    <property type="match status" value="1"/>
</dbReference>
<keyword evidence="4 7" id="KW-0067">ATP-binding</keyword>
<evidence type="ECO:0000256" key="1">
    <source>
        <dbReference type="ARBA" id="ARBA00005417"/>
    </source>
</evidence>
<feature type="domain" description="ABC transporter" evidence="6">
    <location>
        <begin position="6"/>
        <end position="237"/>
    </location>
</feature>
<dbReference type="EMBL" id="JACHIH010000016">
    <property type="protein sequence ID" value="MBB5047952.1"/>
    <property type="molecule type" value="Genomic_DNA"/>
</dbReference>
<dbReference type="SMART" id="SM00382">
    <property type="entry name" value="AAA"/>
    <property type="match status" value="1"/>
</dbReference>
<dbReference type="InterPro" id="IPR050166">
    <property type="entry name" value="ABC_transporter_ATP-bind"/>
</dbReference>
<sequence length="251" mass="27285">MIDNLIEVKGVTKSFGSYLAVDNLSMVVRRGEIVVLLGQTGAGKSTVLNLIMGTTSPNSGSVRVAGFDPHDSFKALKGRLSVSFQTDRLLPWRTAVENAELGLLILGVSKPDARRRAKEWLARVRLDGADDKYVHELSGGMRQRVSLARALAIDPEIVFLDESFSQLDHVTSGTLRRDFYQIARELGKTCVLITHRIDDALEMADRAIVLSQPAKIALEVHIDDAARADPARIAELHAQIAAAMGGEESGS</sequence>
<dbReference type="InterPro" id="IPR003593">
    <property type="entry name" value="AAA+_ATPase"/>
</dbReference>
<keyword evidence="2" id="KW-0813">Transport</keyword>
<evidence type="ECO:0000256" key="3">
    <source>
        <dbReference type="ARBA" id="ARBA00022741"/>
    </source>
</evidence>
<dbReference type="PROSITE" id="PS00211">
    <property type="entry name" value="ABC_TRANSPORTER_1"/>
    <property type="match status" value="1"/>
</dbReference>
<dbReference type="PANTHER" id="PTHR42788">
    <property type="entry name" value="TAURINE IMPORT ATP-BINDING PROTEIN-RELATED"/>
    <property type="match status" value="1"/>
</dbReference>
<keyword evidence="3" id="KW-0547">Nucleotide-binding</keyword>
<comment type="similarity">
    <text evidence="1">Belongs to the ABC transporter superfamily.</text>
</comment>
<dbReference type="AlphaFoldDB" id="A0A7W7Z5M6"/>
<dbReference type="Pfam" id="PF00005">
    <property type="entry name" value="ABC_tran"/>
    <property type="match status" value="1"/>
</dbReference>
<evidence type="ECO:0000313" key="7">
    <source>
        <dbReference type="EMBL" id="MBB5047952.1"/>
    </source>
</evidence>
<dbReference type="Proteomes" id="UP000542353">
    <property type="component" value="Unassembled WGS sequence"/>
</dbReference>
<evidence type="ECO:0000259" key="6">
    <source>
        <dbReference type="PROSITE" id="PS50893"/>
    </source>
</evidence>
<dbReference type="GO" id="GO:0005524">
    <property type="term" value="F:ATP binding"/>
    <property type="evidence" value="ECO:0007669"/>
    <property type="project" value="UniProtKB-KW"/>
</dbReference>
<dbReference type="GO" id="GO:0016887">
    <property type="term" value="F:ATP hydrolysis activity"/>
    <property type="evidence" value="ECO:0007669"/>
    <property type="project" value="InterPro"/>
</dbReference>
<dbReference type="PANTHER" id="PTHR42788:SF19">
    <property type="entry name" value="ALIPHATIC SULFONATES IMPORT ATP-BINDING PROTEIN SSUB 2"/>
    <property type="match status" value="1"/>
</dbReference>
<evidence type="ECO:0000256" key="5">
    <source>
        <dbReference type="ARBA" id="ARBA00024722"/>
    </source>
</evidence>
<keyword evidence="8" id="KW-1185">Reference proteome</keyword>
<organism evidence="7 8">
    <name type="scientific">Rhodopseudomonas rhenobacensis</name>
    <dbReference type="NCBI Taxonomy" id="87461"/>
    <lineage>
        <taxon>Bacteria</taxon>
        <taxon>Pseudomonadati</taxon>
        <taxon>Pseudomonadota</taxon>
        <taxon>Alphaproteobacteria</taxon>
        <taxon>Hyphomicrobiales</taxon>
        <taxon>Nitrobacteraceae</taxon>
        <taxon>Rhodopseudomonas</taxon>
    </lineage>
</organism>